<dbReference type="AlphaFoldDB" id="A0AAN1D534"/>
<name>A0AAN1D534_PARTM</name>
<sequence length="79" mass="8813">MFYIAADRGGPPFFFGNETKTAGSGMKHTGQTACYTAKETECAAFVGQGGNLLWMFKEINGIKMKRFLKIDSLYLIQYT</sequence>
<evidence type="ECO:0000313" key="1">
    <source>
        <dbReference type="EMBL" id="ANZ28664.1"/>
    </source>
</evidence>
<keyword evidence="2" id="KW-1185">Reference proteome</keyword>
<reference evidence="2" key="1">
    <citation type="journal article" date="2016" name="Genome Announc.">
        <title>Complete Genome Sequence of Geobacillus thermoglucosidasius NCIMB 11955, the Progenitor of a Bioethanol Production Strain.</title>
        <authorList>
            <person name="Sheng L."/>
            <person name="Zhang Y."/>
            <person name="Minton N.P."/>
        </authorList>
    </citation>
    <scope>NUCLEOTIDE SEQUENCE [LARGE SCALE GENOMIC DNA]</scope>
    <source>
        <strain evidence="2">NCIMB 11955</strain>
    </source>
</reference>
<accession>A0AAN1D534</accession>
<dbReference type="Proteomes" id="UP000093052">
    <property type="component" value="Chromosome"/>
</dbReference>
<gene>
    <name evidence="1" type="ORF">BCV53_00155</name>
</gene>
<dbReference type="EMBL" id="CP016622">
    <property type="protein sequence ID" value="ANZ28664.1"/>
    <property type="molecule type" value="Genomic_DNA"/>
</dbReference>
<proteinExistence type="predicted"/>
<protein>
    <submittedName>
        <fullName evidence="1">Uncharacterized protein</fullName>
    </submittedName>
</protein>
<organism evidence="1 2">
    <name type="scientific">Parageobacillus thermoglucosidasius</name>
    <name type="common">Geobacillus thermoglucosidasius</name>
    <dbReference type="NCBI Taxonomy" id="1426"/>
    <lineage>
        <taxon>Bacteria</taxon>
        <taxon>Bacillati</taxon>
        <taxon>Bacillota</taxon>
        <taxon>Bacilli</taxon>
        <taxon>Bacillales</taxon>
        <taxon>Anoxybacillaceae</taxon>
        <taxon>Parageobacillus</taxon>
    </lineage>
</organism>
<evidence type="ECO:0000313" key="2">
    <source>
        <dbReference type="Proteomes" id="UP000093052"/>
    </source>
</evidence>
<dbReference type="KEGG" id="ptl:AOT13_00150"/>